<feature type="compositionally biased region" description="Basic and acidic residues" evidence="4">
    <location>
        <begin position="609"/>
        <end position="622"/>
    </location>
</feature>
<keyword evidence="3" id="KW-0539">Nucleus</keyword>
<comment type="subcellular location">
    <subcellularLocation>
        <location evidence="1">Nucleus</location>
    </subcellularLocation>
</comment>
<evidence type="ECO:0000256" key="1">
    <source>
        <dbReference type="ARBA" id="ARBA00004123"/>
    </source>
</evidence>
<feature type="region of interest" description="Disordered" evidence="4">
    <location>
        <begin position="684"/>
        <end position="726"/>
    </location>
</feature>
<proteinExistence type="predicted"/>
<reference evidence="7" key="1">
    <citation type="journal article" date="2017" name="Nat. Commun.">
        <title>The asparagus genome sheds light on the origin and evolution of a young Y chromosome.</title>
        <authorList>
            <person name="Harkess A."/>
            <person name="Zhou J."/>
            <person name="Xu C."/>
            <person name="Bowers J.E."/>
            <person name="Van der Hulst R."/>
            <person name="Ayyampalayam S."/>
            <person name="Mercati F."/>
            <person name="Riccardi P."/>
            <person name="McKain M.R."/>
            <person name="Kakrana A."/>
            <person name="Tang H."/>
            <person name="Ray J."/>
            <person name="Groenendijk J."/>
            <person name="Arikit S."/>
            <person name="Mathioni S.M."/>
            <person name="Nakano M."/>
            <person name="Shan H."/>
            <person name="Telgmann-Rauber A."/>
            <person name="Kanno A."/>
            <person name="Yue Z."/>
            <person name="Chen H."/>
            <person name="Li W."/>
            <person name="Chen Y."/>
            <person name="Xu X."/>
            <person name="Zhang Y."/>
            <person name="Luo S."/>
            <person name="Chen H."/>
            <person name="Gao J."/>
            <person name="Mao Z."/>
            <person name="Pires J.C."/>
            <person name="Luo M."/>
            <person name="Kudrna D."/>
            <person name="Wing R.A."/>
            <person name="Meyers B.C."/>
            <person name="Yi K."/>
            <person name="Kong H."/>
            <person name="Lavrijsen P."/>
            <person name="Sunseri F."/>
            <person name="Falavigna A."/>
            <person name="Ye Y."/>
            <person name="Leebens-Mack J.H."/>
            <person name="Chen G."/>
        </authorList>
    </citation>
    <scope>NUCLEOTIDE SEQUENCE [LARGE SCALE GENOMIC DNA]</scope>
    <source>
        <strain evidence="7">cv. DH0086</strain>
    </source>
</reference>
<feature type="region of interest" description="Disordered" evidence="4">
    <location>
        <begin position="743"/>
        <end position="767"/>
    </location>
</feature>
<feature type="compositionally biased region" description="Basic and acidic residues" evidence="4">
    <location>
        <begin position="714"/>
        <end position="726"/>
    </location>
</feature>
<feature type="region of interest" description="Disordered" evidence="4">
    <location>
        <begin position="1"/>
        <end position="26"/>
    </location>
</feature>
<dbReference type="InterPro" id="IPR036420">
    <property type="entry name" value="BRCT_dom_sf"/>
</dbReference>
<feature type="compositionally biased region" description="Basic and acidic residues" evidence="4">
    <location>
        <begin position="550"/>
        <end position="573"/>
    </location>
</feature>
<dbReference type="CDD" id="cd17744">
    <property type="entry name" value="BRCT_MDC1_rpt1"/>
    <property type="match status" value="1"/>
</dbReference>
<evidence type="ECO:0000313" key="7">
    <source>
        <dbReference type="Proteomes" id="UP000243459"/>
    </source>
</evidence>
<dbReference type="PANTHER" id="PTHR23196">
    <property type="entry name" value="PAX TRANSCRIPTION ACTIVATION DOMAIN INTERACTING PROTEIN"/>
    <property type="match status" value="1"/>
</dbReference>
<dbReference type="PANTHER" id="PTHR23196:SF1">
    <property type="entry name" value="PAX-INTERACTING PROTEIN 1"/>
    <property type="match status" value="1"/>
</dbReference>
<evidence type="ECO:0000256" key="3">
    <source>
        <dbReference type="ARBA" id="ARBA00023242"/>
    </source>
</evidence>
<dbReference type="SUPFAM" id="SSF52113">
    <property type="entry name" value="BRCT domain"/>
    <property type="match status" value="1"/>
</dbReference>
<accession>A0A5P1FKK4</accession>
<dbReference type="PROSITE" id="PS50172">
    <property type="entry name" value="BRCT"/>
    <property type="match status" value="1"/>
</dbReference>
<dbReference type="InterPro" id="IPR001357">
    <property type="entry name" value="BRCT_dom"/>
</dbReference>
<gene>
    <name evidence="6" type="ORF">A4U43_C02F20450</name>
</gene>
<feature type="compositionally biased region" description="Polar residues" evidence="4">
    <location>
        <begin position="514"/>
        <end position="536"/>
    </location>
</feature>
<dbReference type="OrthoDB" id="342264at2759"/>
<dbReference type="GO" id="GO:0005634">
    <property type="term" value="C:nucleus"/>
    <property type="evidence" value="ECO:0007669"/>
    <property type="project" value="UniProtKB-SubCell"/>
</dbReference>
<dbReference type="InterPro" id="IPR051579">
    <property type="entry name" value="DDR_Transcriptional_Reg"/>
</dbReference>
<feature type="domain" description="BRCT" evidence="5">
    <location>
        <begin position="939"/>
        <end position="999"/>
    </location>
</feature>
<dbReference type="Pfam" id="PF16770">
    <property type="entry name" value="RTT107_BRCT_5"/>
    <property type="match status" value="1"/>
</dbReference>
<feature type="region of interest" description="Disordered" evidence="4">
    <location>
        <begin position="514"/>
        <end position="587"/>
    </location>
</feature>
<evidence type="ECO:0000256" key="2">
    <source>
        <dbReference type="ARBA" id="ARBA00022763"/>
    </source>
</evidence>
<feature type="region of interest" description="Disordered" evidence="4">
    <location>
        <begin position="609"/>
        <end position="628"/>
    </location>
</feature>
<dbReference type="CDD" id="cd18432">
    <property type="entry name" value="BRCT_PAXIP1_rpt6_like"/>
    <property type="match status" value="1"/>
</dbReference>
<dbReference type="OMA" id="ADENMKP"/>
<evidence type="ECO:0000259" key="5">
    <source>
        <dbReference type="PROSITE" id="PS50172"/>
    </source>
</evidence>
<dbReference type="Gene3D" id="3.40.50.10190">
    <property type="entry name" value="BRCT domain"/>
    <property type="match status" value="2"/>
</dbReference>
<feature type="region of interest" description="Disordered" evidence="4">
    <location>
        <begin position="42"/>
        <end position="88"/>
    </location>
</feature>
<keyword evidence="2" id="KW-0227">DNA damage</keyword>
<dbReference type="EMBL" id="CM007382">
    <property type="protein sequence ID" value="ONK78594.1"/>
    <property type="molecule type" value="Genomic_DNA"/>
</dbReference>
<dbReference type="Pfam" id="PF16589">
    <property type="entry name" value="BRCT_2"/>
    <property type="match status" value="1"/>
</dbReference>
<evidence type="ECO:0000256" key="4">
    <source>
        <dbReference type="SAM" id="MobiDB-lite"/>
    </source>
</evidence>
<feature type="compositionally biased region" description="Polar residues" evidence="4">
    <location>
        <begin position="697"/>
        <end position="713"/>
    </location>
</feature>
<organism evidence="6 7">
    <name type="scientific">Asparagus officinalis</name>
    <name type="common">Garden asparagus</name>
    <dbReference type="NCBI Taxonomy" id="4686"/>
    <lineage>
        <taxon>Eukaryota</taxon>
        <taxon>Viridiplantae</taxon>
        <taxon>Streptophyta</taxon>
        <taxon>Embryophyta</taxon>
        <taxon>Tracheophyta</taxon>
        <taxon>Spermatophyta</taxon>
        <taxon>Magnoliopsida</taxon>
        <taxon>Liliopsida</taxon>
        <taxon>Asparagales</taxon>
        <taxon>Asparagaceae</taxon>
        <taxon>Asparagoideae</taxon>
        <taxon>Asparagus</taxon>
    </lineage>
</organism>
<evidence type="ECO:0000313" key="6">
    <source>
        <dbReference type="EMBL" id="ONK78594.1"/>
    </source>
</evidence>
<dbReference type="GO" id="GO:0006974">
    <property type="term" value="P:DNA damage response"/>
    <property type="evidence" value="ECO:0007669"/>
    <property type="project" value="UniProtKB-KW"/>
</dbReference>
<dbReference type="AlphaFoldDB" id="A0A5P1FKK4"/>
<dbReference type="Proteomes" id="UP000243459">
    <property type="component" value="Chromosome 2"/>
</dbReference>
<name>A0A5P1FKK4_ASPOF</name>
<protein>
    <recommendedName>
        <fullName evidence="5">BRCT domain-containing protein</fullName>
    </recommendedName>
</protein>
<dbReference type="Gramene" id="ONK78594">
    <property type="protein sequence ID" value="ONK78594"/>
    <property type="gene ID" value="A4U43_C02F20450"/>
</dbReference>
<keyword evidence="7" id="KW-1185">Reference proteome</keyword>
<sequence length="1145" mass="126620">MPPSSEETQPSNDDGDSLSKSGDAIGMYRDETLADSILYGETQAVDGDGDDEVETQVVGGDGDDRVLGDGADSVASTYDEGRSKEDYVSSEVLQNEGSCKSNNRSARSFAAVRTASLRASGLAAARRNPSEADNVEFKALSNNGSVRSFASVCTASLRASGFVAAQTKPSKADNVELKALLNNGSMRSFVAVRAASLRASGRAAAQSSKAADVVLSSLFNNGETHNNQDNVVGEIARVHERGASEKCTKDYHRDEMNRKNNQVVKKLLYDTESDEEESTIMPNNNNGHVYSPSSSVPDNIAGLTYIVSPVPGDLSQANALDVVNKFLVVNDLGLSQEYKSEMSTDTVKSPPTSNAKGVRILAKKTGHKSPVGKIGTFEWIDNLEDEGGGDFFTRRKDFFFGRVEQRSLSLPPIVPDAVLKDQGDEHRNYPYLTNFNHLGSRFMEHSSLMNEKAFVAETRARKNLFKDINEQPNSKSLDQQLKPTDVDRGEEGICEYCPDTQMAVEAMEPLIHENSSQAASSRKFASSTPNFEGVSTRSKKRKMLYTNSKLEVHVTSKGNSKEQKSLECTTEKTKSRRGKKDLEQSLDTKSLANKTKCSISIKGEKALRQMDEASKGEAHKCSEPGTLSNQLSLNNELIKGSVGINSTPIALRTRHLKAVRLAQKAEEDIASDYREDTNAMTNVSIHGKTKRKRSDIDSVQNAEVKNPSYSNAQDNERLDEVVKDGSPVKDVFAQSKQMIMRQTAQEFPSPLDDNIQHRTKQRNTKTAIESISETLDTAKRKRKSVCTSMVSGVRTRSSSKSSSLMPNVENALMSCSNEMTNPCSTPQLKRVVGFNNQVEVAEENAKTEKSTCENLRPTTVKDVDAVSPVCVAGNYKRTPGNESRRQSVIPKELTQLEASIPSPSPMFNTRRRKDMTSVRVLFSRHLDDDIVKQQKKVMGCLSVQLATSISDATHFVADNFVRTRNMLEAMAMGKLVVTHMWLESCGQASCFTDEKKYILRDVKKEIEIGFSMPVSLARAFQNPLLQGRRVYITPNIQPRREVMSKLVKAAHGQPIERIGRSMMKDDKIPDDLLVLSCEEDYSTCIPFLEKGAEIFRSELLLNGIVIQKLEFQRHRLFLDHVKKTRSTIWLRRATGNEFLPVSKCA</sequence>
<feature type="compositionally biased region" description="Polar residues" evidence="4">
    <location>
        <begin position="1"/>
        <end position="12"/>
    </location>
</feature>